<evidence type="ECO:0000313" key="4">
    <source>
        <dbReference type="Proteomes" id="UP000236642"/>
    </source>
</evidence>
<gene>
    <name evidence="3" type="ORF">HRbin22_01706</name>
</gene>
<proteinExistence type="predicted"/>
<reference evidence="4" key="1">
    <citation type="submission" date="2017-09" db="EMBL/GenBank/DDBJ databases">
        <title>Metaegenomics of thermophilic ammonia-oxidizing enrichment culture.</title>
        <authorList>
            <person name="Kato S."/>
            <person name="Suzuki K."/>
        </authorList>
    </citation>
    <scope>NUCLEOTIDE SEQUENCE [LARGE SCALE GENOMIC DNA]</scope>
</reference>
<dbReference type="SUPFAM" id="SSF63817">
    <property type="entry name" value="Sortase"/>
    <property type="match status" value="1"/>
</dbReference>
<dbReference type="InterPro" id="IPR023365">
    <property type="entry name" value="Sortase_dom-sf"/>
</dbReference>
<accession>A0A2H5Y7Q3</accession>
<dbReference type="Pfam" id="PF04203">
    <property type="entry name" value="Sortase"/>
    <property type="match status" value="1"/>
</dbReference>
<dbReference type="Proteomes" id="UP000236642">
    <property type="component" value="Unassembled WGS sequence"/>
</dbReference>
<dbReference type="Gene3D" id="2.40.260.10">
    <property type="entry name" value="Sortase"/>
    <property type="match status" value="1"/>
</dbReference>
<keyword evidence="2" id="KW-0472">Membrane</keyword>
<evidence type="ECO:0000256" key="1">
    <source>
        <dbReference type="ARBA" id="ARBA00022801"/>
    </source>
</evidence>
<feature type="transmembrane region" description="Helical" evidence="2">
    <location>
        <begin position="25"/>
        <end position="42"/>
    </location>
</feature>
<protein>
    <recommendedName>
        <fullName evidence="5">Sortase</fullName>
    </recommendedName>
</protein>
<keyword evidence="2" id="KW-1133">Transmembrane helix</keyword>
<keyword evidence="1" id="KW-0378">Hydrolase</keyword>
<comment type="caution">
    <text evidence="3">The sequence shown here is derived from an EMBL/GenBank/DDBJ whole genome shotgun (WGS) entry which is preliminary data.</text>
</comment>
<keyword evidence="2" id="KW-0812">Transmembrane</keyword>
<evidence type="ECO:0000313" key="3">
    <source>
        <dbReference type="EMBL" id="GBD09452.1"/>
    </source>
</evidence>
<dbReference type="GO" id="GO:0016787">
    <property type="term" value="F:hydrolase activity"/>
    <property type="evidence" value="ECO:0007669"/>
    <property type="project" value="UniProtKB-KW"/>
</dbReference>
<evidence type="ECO:0000256" key="2">
    <source>
        <dbReference type="SAM" id="Phobius"/>
    </source>
</evidence>
<sequence length="263" mass="29794">MPGIRIRMDRPDPFRSPSAFRSHRWLLLGLGLLGAVLGIWHLPRKAPSVASLEVAFPSREEEWEIFQQVEQPERAPALEPETALSHPAPAPTPARGWIPQRIVIPAIHLDAPVVPVGFQELRVGNQRVRAWETPNFFAAGWHRTSAPLGTPGNTVLNGHHNIYGEVFRDLVRLKPGDRILVYSGDRVFVYEVREKHILPERGRPLSERLANARWIQPTEDERLTLITCWPYTGNTHRLIVIARPLPLRDGPEKKHGDGRSTSR</sequence>
<dbReference type="EMBL" id="BEHY01000043">
    <property type="protein sequence ID" value="GBD09452.1"/>
    <property type="molecule type" value="Genomic_DNA"/>
</dbReference>
<dbReference type="InterPro" id="IPR005754">
    <property type="entry name" value="Sortase"/>
</dbReference>
<dbReference type="NCBIfam" id="TIGR01076">
    <property type="entry name" value="sortase_fam"/>
    <property type="match status" value="1"/>
</dbReference>
<evidence type="ECO:0008006" key="5">
    <source>
        <dbReference type="Google" id="ProtNLM"/>
    </source>
</evidence>
<dbReference type="CDD" id="cd00004">
    <property type="entry name" value="Sortase"/>
    <property type="match status" value="1"/>
</dbReference>
<dbReference type="AlphaFoldDB" id="A0A2H5Y7Q3"/>
<name>A0A2H5Y7Q3_9CHLR</name>
<organism evidence="3 4">
    <name type="scientific">Candidatus Thermoflexus japonica</name>
    <dbReference type="NCBI Taxonomy" id="2035417"/>
    <lineage>
        <taxon>Bacteria</taxon>
        <taxon>Bacillati</taxon>
        <taxon>Chloroflexota</taxon>
        <taxon>Thermoflexia</taxon>
        <taxon>Thermoflexales</taxon>
        <taxon>Thermoflexaceae</taxon>
        <taxon>Thermoflexus</taxon>
    </lineage>
</organism>